<proteinExistence type="predicted"/>
<dbReference type="STRING" id="1635173.WH52_01945"/>
<protein>
    <recommendedName>
        <fullName evidence="4">Lipocalin-like domain-containing protein</fullName>
    </recommendedName>
</protein>
<keyword evidence="3" id="KW-1185">Reference proteome</keyword>
<evidence type="ECO:0008006" key="4">
    <source>
        <dbReference type="Google" id="ProtNLM"/>
    </source>
</evidence>
<dbReference type="AlphaFoldDB" id="A0A1Y2PGX5"/>
<evidence type="ECO:0000256" key="1">
    <source>
        <dbReference type="SAM" id="SignalP"/>
    </source>
</evidence>
<reference evidence="2" key="1">
    <citation type="submission" date="2015-03" db="EMBL/GenBank/DDBJ databases">
        <title>Genome sequence of Tenacibaculum sp. S2-2, isolated from intestinal microbiota of sea cucumber, Apostichopus japonicas.</title>
        <authorList>
            <person name="Shao Z."/>
            <person name="Wang L."/>
            <person name="Li X."/>
        </authorList>
    </citation>
    <scope>NUCLEOTIDE SEQUENCE [LARGE SCALE GENOMIC DNA]</scope>
    <source>
        <strain evidence="2">S2-2</strain>
    </source>
</reference>
<feature type="signal peptide" evidence="1">
    <location>
        <begin position="1"/>
        <end position="21"/>
    </location>
</feature>
<dbReference type="EMBL" id="LAPZ01000001">
    <property type="protein sequence ID" value="OSY89420.1"/>
    <property type="molecule type" value="Genomic_DNA"/>
</dbReference>
<dbReference type="OrthoDB" id="1202622at2"/>
<dbReference type="RefSeq" id="WP_086029232.1">
    <property type="nucleotide sequence ID" value="NZ_LAPZ01000001.1"/>
</dbReference>
<name>A0A1Y2PGX5_9FLAO</name>
<accession>A0A1Y2PGX5</accession>
<evidence type="ECO:0000313" key="2">
    <source>
        <dbReference type="EMBL" id="OSY89420.1"/>
    </source>
</evidence>
<comment type="caution">
    <text evidence="2">The sequence shown here is derived from an EMBL/GenBank/DDBJ whole genome shotgun (WGS) entry which is preliminary data.</text>
</comment>
<gene>
    <name evidence="2" type="ORF">WH52_01945</name>
</gene>
<feature type="chain" id="PRO_5011965892" description="Lipocalin-like domain-containing protein" evidence="1">
    <location>
        <begin position="22"/>
        <end position="177"/>
    </location>
</feature>
<keyword evidence="1" id="KW-0732">Signal</keyword>
<dbReference type="InParanoid" id="A0A1Y2PGX5"/>
<organism evidence="2 3">
    <name type="scientific">Tenacibaculum holothuriorum</name>
    <dbReference type="NCBI Taxonomy" id="1635173"/>
    <lineage>
        <taxon>Bacteria</taxon>
        <taxon>Pseudomonadati</taxon>
        <taxon>Bacteroidota</taxon>
        <taxon>Flavobacteriia</taxon>
        <taxon>Flavobacteriales</taxon>
        <taxon>Flavobacteriaceae</taxon>
        <taxon>Tenacibaculum</taxon>
    </lineage>
</organism>
<sequence>MKKLFYLLFVAVLAVSCSNNENEVFTPIDIPEADLVGTWDVTAFNSDGEIAGSAAGQTIAGSYNSYGKNFDFKYVFTDSPKKVTASGSFTTVATVKVNGQSQTTEQPTSLVEGLGNGDWKEDNGVITITSNGVSDKAYVKSYENGVLVLKIDLNQSVDQQGVDFKIKGDLFITLKKK</sequence>
<dbReference type="PROSITE" id="PS51257">
    <property type="entry name" value="PROKAR_LIPOPROTEIN"/>
    <property type="match status" value="1"/>
</dbReference>
<dbReference type="Proteomes" id="UP000194221">
    <property type="component" value="Unassembled WGS sequence"/>
</dbReference>
<evidence type="ECO:0000313" key="3">
    <source>
        <dbReference type="Proteomes" id="UP000194221"/>
    </source>
</evidence>